<comment type="caution">
    <text evidence="1">The sequence shown here is derived from an EMBL/GenBank/DDBJ whole genome shotgun (WGS) entry which is preliminary data.</text>
</comment>
<reference evidence="1" key="1">
    <citation type="submission" date="2021-03" db="EMBL/GenBank/DDBJ databases">
        <title>Proteiniclasticum marinus sp. nov., isolated from tidal flat sediment.</title>
        <authorList>
            <person name="Namirimu T."/>
            <person name="Yang J.-A."/>
            <person name="Yang S.-H."/>
            <person name="Kim Y.-J."/>
            <person name="Kwon K.K."/>
        </authorList>
    </citation>
    <scope>NUCLEOTIDE SEQUENCE</scope>
    <source>
        <strain evidence="1">SCR006</strain>
    </source>
</reference>
<dbReference type="RefSeq" id="WP_207600186.1">
    <property type="nucleotide sequence ID" value="NZ_JAFNJU010000009.1"/>
</dbReference>
<evidence type="ECO:0008006" key="3">
    <source>
        <dbReference type="Google" id="ProtNLM"/>
    </source>
</evidence>
<accession>A0A939H7J3</accession>
<name>A0A939H7J3_9CLOT</name>
<evidence type="ECO:0000313" key="1">
    <source>
        <dbReference type="EMBL" id="MBO1265659.1"/>
    </source>
</evidence>
<protein>
    <recommendedName>
        <fullName evidence="3">Flavodoxin-like domain-containing protein</fullName>
    </recommendedName>
</protein>
<dbReference type="EMBL" id="JAFNJU010000009">
    <property type="protein sequence ID" value="MBO1265659.1"/>
    <property type="molecule type" value="Genomic_DNA"/>
</dbReference>
<gene>
    <name evidence="1" type="ORF">J3A84_11525</name>
</gene>
<dbReference type="InterPro" id="IPR029039">
    <property type="entry name" value="Flavoprotein-like_sf"/>
</dbReference>
<proteinExistence type="predicted"/>
<dbReference type="Gene3D" id="3.40.50.360">
    <property type="match status" value="1"/>
</dbReference>
<sequence>MKTVIVYYSHSNNTRAAAELLREKLDAKLVELKEEKKGNALQAFFRKSSKLTGKPWEEIRDADRVYLMFPIWAGKSVPAMNAFLRHPLTKFDRKEVYIVTFQASEDRKNSVKVHDFTGNLVRKSGGVIKETYAMQGGNMNVYIGDDAIKERMGKVRWDEL</sequence>
<dbReference type="Proteomes" id="UP000664218">
    <property type="component" value="Unassembled WGS sequence"/>
</dbReference>
<keyword evidence="2" id="KW-1185">Reference proteome</keyword>
<organism evidence="1 2">
    <name type="scientific">Proteiniclasticum aestuarii</name>
    <dbReference type="NCBI Taxonomy" id="2817862"/>
    <lineage>
        <taxon>Bacteria</taxon>
        <taxon>Bacillati</taxon>
        <taxon>Bacillota</taxon>
        <taxon>Clostridia</taxon>
        <taxon>Eubacteriales</taxon>
        <taxon>Clostridiaceae</taxon>
        <taxon>Proteiniclasticum</taxon>
    </lineage>
</organism>
<dbReference type="AlphaFoldDB" id="A0A939H7J3"/>
<dbReference type="SUPFAM" id="SSF52218">
    <property type="entry name" value="Flavoproteins"/>
    <property type="match status" value="1"/>
</dbReference>
<evidence type="ECO:0000313" key="2">
    <source>
        <dbReference type="Proteomes" id="UP000664218"/>
    </source>
</evidence>